<evidence type="ECO:0000313" key="9">
    <source>
        <dbReference type="Proteomes" id="UP001152803"/>
    </source>
</evidence>
<feature type="region of interest" description="Disordered" evidence="6">
    <location>
        <begin position="118"/>
        <end position="139"/>
    </location>
</feature>
<sequence>MEYFMVPAQKVPSLQHFRKTEKEVIGGLCSLANIPLTPETARDQERRIRREIANSNERRRMQSINAGFQSLKTLIPHSDGEKLSKAAILQQTAEYIFSLEQEKTRLLQQNTQLKRFIQEFSGSSPKRRRTEEKDEGIGSPDILEEEKVEDLRREMIELRQQLDKERSVRMLLEDQIRSLDAHLYPEKLKVIAQQVQEQHVQTQSLRLQHQLERESPSPEVLAPATPPAPTHHATVIVPAPALPPQPHHVTVVTMGQTSVINTVSTSRQNLDTIVQAIQHIEGTQEKVCGAEDEQRRAVIVTPGRLPPESADSDTGSEPEDCSLP</sequence>
<evidence type="ECO:0000256" key="3">
    <source>
        <dbReference type="ARBA" id="ARBA00023125"/>
    </source>
</evidence>
<keyword evidence="5" id="KW-0539">Nucleus</keyword>
<dbReference type="OrthoDB" id="10029128at2759"/>
<comment type="caution">
    <text evidence="8">The sequence shown here is derived from an EMBL/GenBank/DDBJ whole genome shotgun (WGS) entry which is preliminary data.</text>
</comment>
<dbReference type="InterPro" id="IPR036638">
    <property type="entry name" value="HLH_DNA-bd_sf"/>
</dbReference>
<dbReference type="PROSITE" id="PS50888">
    <property type="entry name" value="BHLH"/>
    <property type="match status" value="1"/>
</dbReference>
<reference evidence="8" key="1">
    <citation type="journal article" date="2023" name="Science">
        <title>Genome structures resolve the early diversification of teleost fishes.</title>
        <authorList>
            <person name="Parey E."/>
            <person name="Louis A."/>
            <person name="Montfort J."/>
            <person name="Bouchez O."/>
            <person name="Roques C."/>
            <person name="Iampietro C."/>
            <person name="Lluch J."/>
            <person name="Castinel A."/>
            <person name="Donnadieu C."/>
            <person name="Desvignes T."/>
            <person name="Floi Bucao C."/>
            <person name="Jouanno E."/>
            <person name="Wen M."/>
            <person name="Mejri S."/>
            <person name="Dirks R."/>
            <person name="Jansen H."/>
            <person name="Henkel C."/>
            <person name="Chen W.J."/>
            <person name="Zahm M."/>
            <person name="Cabau C."/>
            <person name="Klopp C."/>
            <person name="Thompson A.W."/>
            <person name="Robinson-Rechavi M."/>
            <person name="Braasch I."/>
            <person name="Lecointre G."/>
            <person name="Bobe J."/>
            <person name="Postlethwait J.H."/>
            <person name="Berthelot C."/>
            <person name="Roest Crollius H."/>
            <person name="Guiguen Y."/>
        </authorList>
    </citation>
    <scope>NUCLEOTIDE SEQUENCE</scope>
    <source>
        <strain evidence="8">Concon-B</strain>
    </source>
</reference>
<proteinExistence type="predicted"/>
<evidence type="ECO:0000313" key="8">
    <source>
        <dbReference type="EMBL" id="KAJ8254185.1"/>
    </source>
</evidence>
<dbReference type="GO" id="GO:0000981">
    <property type="term" value="F:DNA-binding transcription factor activity, RNA polymerase II-specific"/>
    <property type="evidence" value="ECO:0007669"/>
    <property type="project" value="TreeGrafter"/>
</dbReference>
<accession>A0A9Q1CZG9</accession>
<dbReference type="PANTHER" id="PTHR15741">
    <property type="entry name" value="BASIC HELIX-LOOP-HELIX ZIP TRANSCRIPTION FACTOR"/>
    <property type="match status" value="1"/>
</dbReference>
<feature type="domain" description="BHLH" evidence="7">
    <location>
        <begin position="48"/>
        <end position="99"/>
    </location>
</feature>
<organism evidence="8 9">
    <name type="scientific">Conger conger</name>
    <name type="common">Conger eel</name>
    <name type="synonym">Muraena conger</name>
    <dbReference type="NCBI Taxonomy" id="82655"/>
    <lineage>
        <taxon>Eukaryota</taxon>
        <taxon>Metazoa</taxon>
        <taxon>Chordata</taxon>
        <taxon>Craniata</taxon>
        <taxon>Vertebrata</taxon>
        <taxon>Euteleostomi</taxon>
        <taxon>Actinopterygii</taxon>
        <taxon>Neopterygii</taxon>
        <taxon>Teleostei</taxon>
        <taxon>Anguilliformes</taxon>
        <taxon>Congridae</taxon>
        <taxon>Conger</taxon>
    </lineage>
</organism>
<feature type="region of interest" description="Disordered" evidence="6">
    <location>
        <begin position="289"/>
        <end position="324"/>
    </location>
</feature>
<dbReference type="GO" id="GO:0046983">
    <property type="term" value="F:protein dimerization activity"/>
    <property type="evidence" value="ECO:0007669"/>
    <property type="project" value="InterPro"/>
</dbReference>
<evidence type="ECO:0000256" key="2">
    <source>
        <dbReference type="ARBA" id="ARBA00023015"/>
    </source>
</evidence>
<name>A0A9Q1CZG9_CONCO</name>
<keyword evidence="3" id="KW-0238">DNA-binding</keyword>
<keyword evidence="9" id="KW-1185">Reference proteome</keyword>
<gene>
    <name evidence="8" type="ORF">COCON_G00207970</name>
</gene>
<dbReference type="Proteomes" id="UP001152803">
    <property type="component" value="Unassembled WGS sequence"/>
</dbReference>
<dbReference type="CDD" id="cd11419">
    <property type="entry name" value="bHLHzip_TFAP4"/>
    <property type="match status" value="1"/>
</dbReference>
<evidence type="ECO:0000256" key="6">
    <source>
        <dbReference type="SAM" id="MobiDB-lite"/>
    </source>
</evidence>
<dbReference type="InterPro" id="IPR052207">
    <property type="entry name" value="Max-like/E-box_TFs"/>
</dbReference>
<dbReference type="Pfam" id="PF00010">
    <property type="entry name" value="HLH"/>
    <property type="match status" value="1"/>
</dbReference>
<dbReference type="AlphaFoldDB" id="A0A9Q1CZG9"/>
<evidence type="ECO:0000256" key="4">
    <source>
        <dbReference type="ARBA" id="ARBA00023163"/>
    </source>
</evidence>
<dbReference type="GO" id="GO:0000978">
    <property type="term" value="F:RNA polymerase II cis-regulatory region sequence-specific DNA binding"/>
    <property type="evidence" value="ECO:0007669"/>
    <property type="project" value="TreeGrafter"/>
</dbReference>
<protein>
    <recommendedName>
        <fullName evidence="7">BHLH domain-containing protein</fullName>
    </recommendedName>
</protein>
<evidence type="ECO:0000256" key="1">
    <source>
        <dbReference type="ARBA" id="ARBA00004123"/>
    </source>
</evidence>
<dbReference type="FunFam" id="4.10.280.10:FF:000036">
    <property type="entry name" value="Transcription factor AP-4"/>
    <property type="match status" value="1"/>
</dbReference>
<evidence type="ECO:0000256" key="5">
    <source>
        <dbReference type="ARBA" id="ARBA00023242"/>
    </source>
</evidence>
<dbReference type="Gene3D" id="4.10.280.10">
    <property type="entry name" value="Helix-loop-helix DNA-binding domain"/>
    <property type="match status" value="1"/>
</dbReference>
<feature type="compositionally biased region" description="Acidic residues" evidence="6">
    <location>
        <begin position="310"/>
        <end position="324"/>
    </location>
</feature>
<dbReference type="SMART" id="SM00353">
    <property type="entry name" value="HLH"/>
    <property type="match status" value="1"/>
</dbReference>
<keyword evidence="4" id="KW-0804">Transcription</keyword>
<comment type="subcellular location">
    <subcellularLocation>
        <location evidence="1">Nucleus</location>
    </subcellularLocation>
</comment>
<evidence type="ECO:0000259" key="7">
    <source>
        <dbReference type="PROSITE" id="PS50888"/>
    </source>
</evidence>
<dbReference type="PANTHER" id="PTHR15741:SF27">
    <property type="entry name" value="TRANSCRIPTION FACTOR AP-4"/>
    <property type="match status" value="1"/>
</dbReference>
<keyword evidence="2" id="KW-0805">Transcription regulation</keyword>
<dbReference type="EMBL" id="JAFJMO010000016">
    <property type="protein sequence ID" value="KAJ8254185.1"/>
    <property type="molecule type" value="Genomic_DNA"/>
</dbReference>
<dbReference type="GO" id="GO:0005634">
    <property type="term" value="C:nucleus"/>
    <property type="evidence" value="ECO:0007669"/>
    <property type="project" value="UniProtKB-SubCell"/>
</dbReference>
<dbReference type="SUPFAM" id="SSF47459">
    <property type="entry name" value="HLH, helix-loop-helix DNA-binding domain"/>
    <property type="match status" value="1"/>
</dbReference>
<dbReference type="InterPro" id="IPR011598">
    <property type="entry name" value="bHLH_dom"/>
</dbReference>